<reference evidence="2" key="1">
    <citation type="submission" date="2021-03" db="EMBL/GenBank/DDBJ databases">
        <title>Acanthopleuribacteraceae sp. M133.</title>
        <authorList>
            <person name="Wang G."/>
        </authorList>
    </citation>
    <scope>NUCLEOTIDE SEQUENCE</scope>
    <source>
        <strain evidence="2">M133</strain>
    </source>
</reference>
<evidence type="ECO:0000313" key="2">
    <source>
        <dbReference type="EMBL" id="QTD50184.1"/>
    </source>
</evidence>
<keyword evidence="1" id="KW-1133">Transmembrane helix</keyword>
<evidence type="ECO:0000256" key="1">
    <source>
        <dbReference type="SAM" id="Phobius"/>
    </source>
</evidence>
<keyword evidence="3" id="KW-1185">Reference proteome</keyword>
<name>A0A8A4TLU9_SULCO</name>
<dbReference type="EMBL" id="CP071793">
    <property type="protein sequence ID" value="QTD50184.1"/>
    <property type="molecule type" value="Genomic_DNA"/>
</dbReference>
<dbReference type="Proteomes" id="UP000663929">
    <property type="component" value="Chromosome"/>
</dbReference>
<evidence type="ECO:0000313" key="3">
    <source>
        <dbReference type="Proteomes" id="UP000663929"/>
    </source>
</evidence>
<sequence length="419" mass="46371">MRPGFSYAVVLAVLLLLTIFSFLMLGQFRMVHEVEYRWWALEQATLNSFNAVNAFTRDLNRGRPRSKGTLTFTPENGFAYEALPFGPFWLVRSRGYAGGQDVTTAQVVGSGWPQYAEVAASLEMDPEQVRIGGQVRTRGRFLFSRPISEDARERLVTLDSLGQGSIDQPDRSRLAEHLQRQDQPDWLETLATWFPDIQHRDLSGTTQLRKLPEETELSLFEATDGTKITGTVNIGGISFWHIDGDLVLERTTGWRDVWIVASDAIRIHGSFEGSQVHLVAPVIDVQARDFACDSCSFTAFDWQSDGRRAGGLSLSGEGSFSGALVALGPAGHLDGRKAGILISRNVDTQGLIWSAGRIGIRGRHQGAIVADHWVTQDGSTSFQGLVKEITLEPLPGLWSPWLPVSRPTSRVVTHWEVSP</sequence>
<dbReference type="RefSeq" id="WP_237379815.1">
    <property type="nucleotide sequence ID" value="NZ_CP071793.1"/>
</dbReference>
<dbReference type="KEGG" id="scor:J3U87_31755"/>
<feature type="transmembrane region" description="Helical" evidence="1">
    <location>
        <begin position="6"/>
        <end position="25"/>
    </location>
</feature>
<keyword evidence="1" id="KW-0812">Transmembrane</keyword>
<protein>
    <submittedName>
        <fullName evidence="2">Uncharacterized protein</fullName>
    </submittedName>
</protein>
<proteinExistence type="predicted"/>
<accession>A0A8A4TLU9</accession>
<keyword evidence="1" id="KW-0472">Membrane</keyword>
<gene>
    <name evidence="2" type="ORF">J3U87_31755</name>
</gene>
<organism evidence="2 3">
    <name type="scientific">Sulfidibacter corallicola</name>
    <dbReference type="NCBI Taxonomy" id="2818388"/>
    <lineage>
        <taxon>Bacteria</taxon>
        <taxon>Pseudomonadati</taxon>
        <taxon>Acidobacteriota</taxon>
        <taxon>Holophagae</taxon>
        <taxon>Acanthopleuribacterales</taxon>
        <taxon>Acanthopleuribacteraceae</taxon>
        <taxon>Sulfidibacter</taxon>
    </lineage>
</organism>
<dbReference type="AlphaFoldDB" id="A0A8A4TLU9"/>